<evidence type="ECO:0000259" key="2">
    <source>
        <dbReference type="Pfam" id="PF25917"/>
    </source>
</evidence>
<dbReference type="GO" id="GO:0015562">
    <property type="term" value="F:efflux transmembrane transporter activity"/>
    <property type="evidence" value="ECO:0007669"/>
    <property type="project" value="TreeGrafter"/>
</dbReference>
<dbReference type="AlphaFoldDB" id="A0A0B5QAA0"/>
<dbReference type="STRING" id="1520.LF65_02579"/>
<dbReference type="GO" id="GO:1990281">
    <property type="term" value="C:efflux pump complex"/>
    <property type="evidence" value="ECO:0007669"/>
    <property type="project" value="TreeGrafter"/>
</dbReference>
<gene>
    <name evidence="5" type="ORF">LF65_02579</name>
</gene>
<dbReference type="RefSeq" id="WP_041896462.1">
    <property type="nucleotide sequence ID" value="NZ_CP010086.2"/>
</dbReference>
<dbReference type="Pfam" id="PF25917">
    <property type="entry name" value="BSH_RND"/>
    <property type="match status" value="1"/>
</dbReference>
<evidence type="ECO:0000256" key="1">
    <source>
        <dbReference type="ARBA" id="ARBA00009477"/>
    </source>
</evidence>
<dbReference type="NCBIfam" id="TIGR01730">
    <property type="entry name" value="RND_mfp"/>
    <property type="match status" value="1"/>
</dbReference>
<dbReference type="EMBL" id="CP010086">
    <property type="protein sequence ID" value="AJG99154.1"/>
    <property type="molecule type" value="Genomic_DNA"/>
</dbReference>
<evidence type="ECO:0000313" key="5">
    <source>
        <dbReference type="EMBL" id="AJG99154.1"/>
    </source>
</evidence>
<dbReference type="PANTHER" id="PTHR30469">
    <property type="entry name" value="MULTIDRUG RESISTANCE PROTEIN MDTA"/>
    <property type="match status" value="1"/>
</dbReference>
<evidence type="ECO:0000259" key="3">
    <source>
        <dbReference type="Pfam" id="PF25954"/>
    </source>
</evidence>
<dbReference type="Proteomes" id="UP000031866">
    <property type="component" value="Chromosome"/>
</dbReference>
<comment type="similarity">
    <text evidence="1">Belongs to the membrane fusion protein (MFP) (TC 8.A.1) family.</text>
</comment>
<dbReference type="KEGG" id="cbei:LF65_02579"/>
<dbReference type="Gene3D" id="2.40.30.170">
    <property type="match status" value="1"/>
</dbReference>
<dbReference type="Pfam" id="PF25954">
    <property type="entry name" value="Beta-barrel_RND_2"/>
    <property type="match status" value="1"/>
</dbReference>
<dbReference type="Gene3D" id="2.40.420.20">
    <property type="match status" value="1"/>
</dbReference>
<proteinExistence type="inferred from homology"/>
<sequence>MKIKMIKKFLLVIGIVAICFIVFKVVKTNSKKEETVLPPPVVKTITISTSNKDSEYVYSGVVQPHYKSQLAFQVGGKIIKKNVSVGDKVEQGAVLMELDSRDIEQAVKNSEAAVSLAEAKYKLAEDNLKRYEPLYQSKFISQAEYDNYVNADETAKDALEQANALHTQSLNQLDYCKLCADKSGVISGIDAEEGQVVTPGQKIITLVQNNQLEVEINVPENRIDQLKSAKEINISFSALSDVKLKGSLGEISPVANDASRTYRVRINLIDPPPSIKIGMSSSVSINENNSSSQIWIPLGAVYQPDSSPSVWVVKDNAVTLKNITVKDFGSDQVTVSDGLSEGDVVVTAGITKLREGQEVRVGSDK</sequence>
<dbReference type="Gene3D" id="1.10.287.470">
    <property type="entry name" value="Helix hairpin bin"/>
    <property type="match status" value="1"/>
</dbReference>
<dbReference type="PANTHER" id="PTHR30469:SF15">
    <property type="entry name" value="HLYD FAMILY OF SECRETION PROTEINS"/>
    <property type="match status" value="1"/>
</dbReference>
<protein>
    <submittedName>
        <fullName evidence="5">Efflux transporter periplasmic adaptor subunit</fullName>
    </submittedName>
</protein>
<dbReference type="Gene3D" id="2.40.50.100">
    <property type="match status" value="1"/>
</dbReference>
<feature type="domain" description="YknX-like C-terminal permuted SH3-like" evidence="4">
    <location>
        <begin position="296"/>
        <end position="361"/>
    </location>
</feature>
<dbReference type="InterPro" id="IPR058792">
    <property type="entry name" value="Beta-barrel_RND_2"/>
</dbReference>
<dbReference type="InterPro" id="IPR058625">
    <property type="entry name" value="MdtA-like_BSH"/>
</dbReference>
<feature type="domain" description="CusB-like beta-barrel" evidence="3">
    <location>
        <begin position="214"/>
        <end position="287"/>
    </location>
</feature>
<accession>A0A0B5QAA0</accession>
<dbReference type="SUPFAM" id="SSF111369">
    <property type="entry name" value="HlyD-like secretion proteins"/>
    <property type="match status" value="1"/>
</dbReference>
<dbReference type="Pfam" id="PF25989">
    <property type="entry name" value="YknX_C"/>
    <property type="match status" value="1"/>
</dbReference>
<dbReference type="OrthoDB" id="9813967at2"/>
<evidence type="ECO:0000313" key="6">
    <source>
        <dbReference type="Proteomes" id="UP000031866"/>
    </source>
</evidence>
<organism evidence="5 6">
    <name type="scientific">Clostridium beijerinckii</name>
    <name type="common">Clostridium MP</name>
    <dbReference type="NCBI Taxonomy" id="1520"/>
    <lineage>
        <taxon>Bacteria</taxon>
        <taxon>Bacillati</taxon>
        <taxon>Bacillota</taxon>
        <taxon>Clostridia</taxon>
        <taxon>Eubacteriales</taxon>
        <taxon>Clostridiaceae</taxon>
        <taxon>Clostridium</taxon>
    </lineage>
</organism>
<reference evidence="6" key="1">
    <citation type="submission" date="2014-12" db="EMBL/GenBank/DDBJ databases">
        <title>Genome sequence of Clostridium beijerinckii strain 59B.</title>
        <authorList>
            <person name="Little G.T."/>
            <person name="Minton N.P."/>
        </authorList>
    </citation>
    <scope>NUCLEOTIDE SEQUENCE [LARGE SCALE GENOMIC DNA]</scope>
    <source>
        <strain evidence="6">59B</strain>
    </source>
</reference>
<name>A0A0B5QAA0_CLOBE</name>
<dbReference type="InterPro" id="IPR058637">
    <property type="entry name" value="YknX-like_C"/>
</dbReference>
<feature type="domain" description="Multidrug resistance protein MdtA-like barrel-sandwich hybrid" evidence="2">
    <location>
        <begin position="72"/>
        <end position="206"/>
    </location>
</feature>
<dbReference type="InterPro" id="IPR006143">
    <property type="entry name" value="RND_pump_MFP"/>
</dbReference>
<evidence type="ECO:0000259" key="4">
    <source>
        <dbReference type="Pfam" id="PF25989"/>
    </source>
</evidence>